<gene>
    <name evidence="2" type="ORF">DFP86_10964</name>
</gene>
<evidence type="ECO:0000256" key="1">
    <source>
        <dbReference type="SAM" id="SignalP"/>
    </source>
</evidence>
<accession>A0A4R7B4C0</accession>
<dbReference type="Proteomes" id="UP000295611">
    <property type="component" value="Unassembled WGS sequence"/>
</dbReference>
<evidence type="ECO:0008006" key="4">
    <source>
        <dbReference type="Google" id="ProtNLM"/>
    </source>
</evidence>
<keyword evidence="1" id="KW-0732">Signal</keyword>
<protein>
    <recommendedName>
        <fullName evidence="4">Exopolysaccharide biosynthesis operon protein EpsL</fullName>
    </recommendedName>
</protein>
<comment type="caution">
    <text evidence="2">The sequence shown here is derived from an EMBL/GenBank/DDBJ whole genome shotgun (WGS) entry which is preliminary data.</text>
</comment>
<keyword evidence="3" id="KW-1185">Reference proteome</keyword>
<reference evidence="2 3" key="1">
    <citation type="submission" date="2019-03" db="EMBL/GenBank/DDBJ databases">
        <title>Genomic Encyclopedia of Type Strains, Phase III (KMG-III): the genomes of soil and plant-associated and newly described type strains.</title>
        <authorList>
            <person name="Whitman W."/>
        </authorList>
    </citation>
    <scope>NUCLEOTIDE SEQUENCE [LARGE SCALE GENOMIC DNA]</scope>
    <source>
        <strain evidence="2 3">CECT 8976</strain>
    </source>
</reference>
<evidence type="ECO:0000313" key="3">
    <source>
        <dbReference type="Proteomes" id="UP000295611"/>
    </source>
</evidence>
<proteinExistence type="predicted"/>
<evidence type="ECO:0000313" key="2">
    <source>
        <dbReference type="EMBL" id="TDR77824.1"/>
    </source>
</evidence>
<dbReference type="AlphaFoldDB" id="A0A4R7B4C0"/>
<organism evidence="2 3">
    <name type="scientific">Paludibacterium purpuratum</name>
    <dbReference type="NCBI Taxonomy" id="1144873"/>
    <lineage>
        <taxon>Bacteria</taxon>
        <taxon>Pseudomonadati</taxon>
        <taxon>Pseudomonadota</taxon>
        <taxon>Betaproteobacteria</taxon>
        <taxon>Neisseriales</taxon>
        <taxon>Chromobacteriaceae</taxon>
        <taxon>Paludibacterium</taxon>
    </lineage>
</organism>
<sequence>MRALRPSKATVLLLCLGTVGSVAKAAYAPTDGIRLFASAGLRFDDNVLLLGPGQSVPLGYGDKGRGDWIRSAGMGWHAETRHSRQTWRIDGQFNRNQYSDYRNFNYSSWQHDLGWDWAVGEQWSGLLNLSDRNDRVDAGYAPGVAQDEVRDRTLRVRALWAPNAWLGLDGESGLTRERHSAQTNYDDDLRSATFGASWSTPRGSVFGVHVEQRRVNPVADPAAGAGSDAYRLRYLRFDLVWPLSAKSQLSGRAGRVGASVAGEAAVSRGIGALAWRWLASGKVAISLGIERDFDDPGRSRTPTIHRNRYLRLSDTISEKTSMNVEWRDEKRQYDATPIGCERTRMLRVSLVFRPDRAVEITPYVSRAVRSSQSDVDSYVDNQLGATVRLYF</sequence>
<feature type="chain" id="PRO_5020637789" description="Exopolysaccharide biosynthesis operon protein EpsL" evidence="1">
    <location>
        <begin position="26"/>
        <end position="391"/>
    </location>
</feature>
<name>A0A4R7B4C0_9NEIS</name>
<dbReference type="EMBL" id="SNZP01000009">
    <property type="protein sequence ID" value="TDR77824.1"/>
    <property type="molecule type" value="Genomic_DNA"/>
</dbReference>
<feature type="signal peptide" evidence="1">
    <location>
        <begin position="1"/>
        <end position="25"/>
    </location>
</feature>